<organism evidence="1 2">
    <name type="scientific">Listeria floridensis FSL S10-1187</name>
    <dbReference type="NCBI Taxonomy" id="1265817"/>
    <lineage>
        <taxon>Bacteria</taxon>
        <taxon>Bacillati</taxon>
        <taxon>Bacillota</taxon>
        <taxon>Bacilli</taxon>
        <taxon>Bacillales</taxon>
        <taxon>Listeriaceae</taxon>
        <taxon>Listeria</taxon>
    </lineage>
</organism>
<reference evidence="1 2" key="1">
    <citation type="journal article" date="2014" name="Int. J. Syst. Evol. Microbiol.">
        <title>Listeria floridensis sp. nov., Listeria aquatica sp. nov., Listeria cornellensis sp. nov., Listeria riparia sp. nov. and Listeria grandensis sp. nov., from agricultural and natural environments.</title>
        <authorList>
            <person name="den Bakker H.C."/>
            <person name="Warchocki S."/>
            <person name="Wright E.M."/>
            <person name="Allred A.F."/>
            <person name="Ahlstrom C."/>
            <person name="Manuel C.S."/>
            <person name="Stasiewicz M.J."/>
            <person name="Burrell A."/>
            <person name="Roof S."/>
            <person name="Strawn L."/>
            <person name="Fortes E.D."/>
            <person name="Nightingale K.K."/>
            <person name="Kephart D."/>
            <person name="Wiedmann M."/>
        </authorList>
    </citation>
    <scope>NUCLEOTIDE SEQUENCE [LARGE SCALE GENOMIC DNA]</scope>
    <source>
        <strain evidence="1 2">FSL S10-1187</strain>
    </source>
</reference>
<proteinExistence type="predicted"/>
<dbReference type="Gene3D" id="3.40.630.30">
    <property type="match status" value="1"/>
</dbReference>
<evidence type="ECO:0000313" key="1">
    <source>
        <dbReference type="EMBL" id="EUJ28026.1"/>
    </source>
</evidence>
<comment type="caution">
    <text evidence="1">The sequence shown here is derived from an EMBL/GenBank/DDBJ whole genome shotgun (WGS) entry which is preliminary data.</text>
</comment>
<accession>A0ABN0RCW0</accession>
<dbReference type="Proteomes" id="UP000019249">
    <property type="component" value="Unassembled WGS sequence"/>
</dbReference>
<sequence length="65" mass="7656">MGQKDVQDRLKMKPVTMEHLAQFNDLLRYVFQVTSQDLQEVGYEEEEIEQAKRPVLKKSGCTWLV</sequence>
<gene>
    <name evidence="1" type="ORF">MFLO_12726</name>
</gene>
<protein>
    <submittedName>
        <fullName evidence="1">Acetyltransferase family protein</fullName>
    </submittedName>
</protein>
<evidence type="ECO:0000313" key="2">
    <source>
        <dbReference type="Proteomes" id="UP000019249"/>
    </source>
</evidence>
<name>A0ABN0RCW0_9LIST</name>
<dbReference type="EMBL" id="AODF01000030">
    <property type="protein sequence ID" value="EUJ28026.1"/>
    <property type="molecule type" value="Genomic_DNA"/>
</dbReference>
<keyword evidence="2" id="KW-1185">Reference proteome</keyword>